<name>A0AAV7QAH2_PLEWA</name>
<sequence>MSLASQSLASVAYQINGLAVNILKMLELETTKLRGIEENIYYISHKVDTHKEKVSRREIGAVTDSRNFQRTQKIVALANKDQIGSYSRKPLNFTILDNVGHGIKDSGSQLLKTGTMSRKASVKSSTQSPGSLGRSSRPPDPVHPPVVPEGKFSTGSSAMSSSGCSGIAGGFTSTFEDNLPPPPPPDHSTLTFEPQIFSPPTLPIPPPSPPQEVPPLPPPPPPPPLLSVPDFHLPPPPPPPPDDADFELPPLPPPVDYSPEQPSWVPNTYMETVPDFHLPPPPDDEDFELPPLPPPVDYGPEQPSWVPNTYMEKVPDFHLPPPPPDDADFELPPPPPPVDYDPEQPSWVPNTYMEKVVALYSYTQQKEDEISFSEGTVIYVTAKDADGWYQGVANGFSGYFPGNYVGSSC</sequence>
<dbReference type="PANTHER" id="PTHR14167">
    <property type="entry name" value="SH3 DOMAIN-CONTAINING"/>
    <property type="match status" value="1"/>
</dbReference>
<dbReference type="SMART" id="SM00326">
    <property type="entry name" value="SH3"/>
    <property type="match status" value="1"/>
</dbReference>
<evidence type="ECO:0000259" key="12">
    <source>
        <dbReference type="PROSITE" id="PS50002"/>
    </source>
</evidence>
<dbReference type="InterPro" id="IPR028455">
    <property type="entry name" value="ABI3_SH3"/>
</dbReference>
<evidence type="ECO:0000313" key="14">
    <source>
        <dbReference type="Proteomes" id="UP001066276"/>
    </source>
</evidence>
<dbReference type="InterPro" id="IPR012849">
    <property type="entry name" value="Abl-interactor_HHR_dom"/>
</dbReference>
<evidence type="ECO:0000256" key="1">
    <source>
        <dbReference type="ARBA" id="ARBA00004496"/>
    </source>
</evidence>
<gene>
    <name evidence="13" type="ORF">NDU88_002627</name>
</gene>
<evidence type="ECO:0000256" key="4">
    <source>
        <dbReference type="ARBA" id="ARBA00022490"/>
    </source>
</evidence>
<dbReference type="PROSITE" id="PS50002">
    <property type="entry name" value="SH3"/>
    <property type="match status" value="1"/>
</dbReference>
<dbReference type="SUPFAM" id="SSF50044">
    <property type="entry name" value="SH3-domain"/>
    <property type="match status" value="1"/>
</dbReference>
<evidence type="ECO:0000256" key="7">
    <source>
        <dbReference type="ARBA" id="ARBA00063868"/>
    </source>
</evidence>
<dbReference type="Pfam" id="PF00018">
    <property type="entry name" value="SH3_1"/>
    <property type="match status" value="1"/>
</dbReference>
<dbReference type="InterPro" id="IPR036028">
    <property type="entry name" value="SH3-like_dom_sf"/>
</dbReference>
<comment type="caution">
    <text evidence="13">The sequence shown here is derived from an EMBL/GenBank/DDBJ whole genome shotgun (WGS) entry which is preliminary data.</text>
</comment>
<evidence type="ECO:0000256" key="6">
    <source>
        <dbReference type="ARBA" id="ARBA00023054"/>
    </source>
</evidence>
<evidence type="ECO:0000256" key="9">
    <source>
        <dbReference type="ARBA" id="ARBA00080253"/>
    </source>
</evidence>
<dbReference type="AlphaFoldDB" id="A0AAV7QAH2"/>
<dbReference type="CDD" id="cd11826">
    <property type="entry name" value="SH3_Abi"/>
    <property type="match status" value="1"/>
</dbReference>
<dbReference type="FunFam" id="2.30.30.40:FF:000170">
    <property type="entry name" value="ABI gene family member 3"/>
    <property type="match status" value="1"/>
</dbReference>
<dbReference type="PRINTS" id="PR00452">
    <property type="entry name" value="SH3DOMAIN"/>
</dbReference>
<evidence type="ECO:0000256" key="5">
    <source>
        <dbReference type="ARBA" id="ARBA00022553"/>
    </source>
</evidence>
<dbReference type="GO" id="GO:0031209">
    <property type="term" value="C:SCAR complex"/>
    <property type="evidence" value="ECO:0007669"/>
    <property type="project" value="UniProtKB-ARBA"/>
</dbReference>
<proteinExistence type="inferred from homology"/>
<feature type="compositionally biased region" description="Polar residues" evidence="11">
    <location>
        <begin position="260"/>
        <end position="270"/>
    </location>
</feature>
<keyword evidence="3 10" id="KW-0728">SH3 domain</keyword>
<feature type="compositionally biased region" description="Pro residues" evidence="11">
    <location>
        <begin position="138"/>
        <end position="147"/>
    </location>
</feature>
<evidence type="ECO:0000256" key="10">
    <source>
        <dbReference type="PROSITE-ProRule" id="PRU00192"/>
    </source>
</evidence>
<dbReference type="InterPro" id="IPR001452">
    <property type="entry name" value="SH3_domain"/>
</dbReference>
<dbReference type="Proteomes" id="UP001066276">
    <property type="component" value="Chromosome 6"/>
</dbReference>
<comment type="subcellular location">
    <subcellularLocation>
        <location evidence="1">Cytoplasm</location>
    </subcellularLocation>
</comment>
<dbReference type="GO" id="GO:0030055">
    <property type="term" value="C:cell-substrate junction"/>
    <property type="evidence" value="ECO:0007669"/>
    <property type="project" value="TreeGrafter"/>
</dbReference>
<comment type="similarity">
    <text evidence="2">Belongs to the ABI family.</text>
</comment>
<keyword evidence="5" id="KW-0597">Phosphoprotein</keyword>
<feature type="domain" description="SH3" evidence="12">
    <location>
        <begin position="351"/>
        <end position="409"/>
    </location>
</feature>
<keyword evidence="4" id="KW-0963">Cytoplasm</keyword>
<evidence type="ECO:0000256" key="2">
    <source>
        <dbReference type="ARBA" id="ARBA00010020"/>
    </source>
</evidence>
<keyword evidence="14" id="KW-1185">Reference proteome</keyword>
<evidence type="ECO:0000256" key="3">
    <source>
        <dbReference type="ARBA" id="ARBA00022443"/>
    </source>
</evidence>
<dbReference type="GO" id="GO:0031589">
    <property type="term" value="P:cell-substrate adhesion"/>
    <property type="evidence" value="ECO:0007669"/>
    <property type="project" value="TreeGrafter"/>
</dbReference>
<evidence type="ECO:0000313" key="13">
    <source>
        <dbReference type="EMBL" id="KAJ1136210.1"/>
    </source>
</evidence>
<dbReference type="EMBL" id="JANPWB010000010">
    <property type="protein sequence ID" value="KAJ1136210.1"/>
    <property type="molecule type" value="Genomic_DNA"/>
</dbReference>
<evidence type="ECO:0000256" key="11">
    <source>
        <dbReference type="SAM" id="MobiDB-lite"/>
    </source>
</evidence>
<dbReference type="InterPro" id="IPR050384">
    <property type="entry name" value="Endophilin_SH3RF"/>
</dbReference>
<dbReference type="GO" id="GO:0002357">
    <property type="term" value="P:defense response to tumor cell"/>
    <property type="evidence" value="ECO:0007669"/>
    <property type="project" value="UniProtKB-ARBA"/>
</dbReference>
<protein>
    <recommendedName>
        <fullName evidence="8">ABI gene family member 3</fullName>
    </recommendedName>
    <alternativeName>
        <fullName evidence="9">New molecule including SH3</fullName>
    </alternativeName>
</protein>
<accession>A0AAV7QAH2</accession>
<keyword evidence="6" id="KW-0175">Coiled coil</keyword>
<dbReference type="GO" id="GO:0030027">
    <property type="term" value="C:lamellipodium"/>
    <property type="evidence" value="ECO:0007669"/>
    <property type="project" value="UniProtKB-ARBA"/>
</dbReference>
<dbReference type="Pfam" id="PF07815">
    <property type="entry name" value="Abi_HHR"/>
    <property type="match status" value="1"/>
</dbReference>
<feature type="compositionally biased region" description="Polar residues" evidence="11">
    <location>
        <begin position="107"/>
        <end position="127"/>
    </location>
</feature>
<feature type="compositionally biased region" description="Pro residues" evidence="11">
    <location>
        <begin position="200"/>
        <end position="241"/>
    </location>
</feature>
<dbReference type="Gene3D" id="2.30.30.40">
    <property type="entry name" value="SH3 Domains"/>
    <property type="match status" value="1"/>
</dbReference>
<dbReference type="PANTHER" id="PTHR14167:SF54">
    <property type="entry name" value="VINEXIN"/>
    <property type="match status" value="1"/>
</dbReference>
<feature type="compositionally biased region" description="Low complexity" evidence="11">
    <location>
        <begin position="148"/>
        <end position="165"/>
    </location>
</feature>
<comment type="subunit">
    <text evidence="7">May interact with PAK1 and PAK2. Probably interacts with TARSH.</text>
</comment>
<dbReference type="GO" id="GO:0005634">
    <property type="term" value="C:nucleus"/>
    <property type="evidence" value="ECO:0007669"/>
    <property type="project" value="TreeGrafter"/>
</dbReference>
<feature type="region of interest" description="Disordered" evidence="11">
    <location>
        <begin position="107"/>
        <end position="347"/>
    </location>
</feature>
<reference evidence="13" key="1">
    <citation type="journal article" date="2022" name="bioRxiv">
        <title>Sequencing and chromosome-scale assembly of the giantPleurodeles waltlgenome.</title>
        <authorList>
            <person name="Brown T."/>
            <person name="Elewa A."/>
            <person name="Iarovenko S."/>
            <person name="Subramanian E."/>
            <person name="Araus A.J."/>
            <person name="Petzold A."/>
            <person name="Susuki M."/>
            <person name="Suzuki K.-i.T."/>
            <person name="Hayashi T."/>
            <person name="Toyoda A."/>
            <person name="Oliveira C."/>
            <person name="Osipova E."/>
            <person name="Leigh N.D."/>
            <person name="Simon A."/>
            <person name="Yun M.H."/>
        </authorList>
    </citation>
    <scope>NUCLEOTIDE SEQUENCE</scope>
    <source>
        <strain evidence="13">20211129_DDA</strain>
        <tissue evidence="13">Liver</tissue>
    </source>
</reference>
<evidence type="ECO:0000256" key="8">
    <source>
        <dbReference type="ARBA" id="ARBA00074771"/>
    </source>
</evidence>
<dbReference type="Gene3D" id="6.10.140.1620">
    <property type="match status" value="1"/>
</dbReference>
<organism evidence="13 14">
    <name type="scientific">Pleurodeles waltl</name>
    <name type="common">Iberian ribbed newt</name>
    <dbReference type="NCBI Taxonomy" id="8319"/>
    <lineage>
        <taxon>Eukaryota</taxon>
        <taxon>Metazoa</taxon>
        <taxon>Chordata</taxon>
        <taxon>Craniata</taxon>
        <taxon>Vertebrata</taxon>
        <taxon>Euteleostomi</taxon>
        <taxon>Amphibia</taxon>
        <taxon>Batrachia</taxon>
        <taxon>Caudata</taxon>
        <taxon>Salamandroidea</taxon>
        <taxon>Salamandridae</taxon>
        <taxon>Pleurodelinae</taxon>
        <taxon>Pleurodeles</taxon>
    </lineage>
</organism>